<dbReference type="PANTHER" id="PTHR43272:SF33">
    <property type="entry name" value="AMP-BINDING DOMAIN-CONTAINING PROTEIN-RELATED"/>
    <property type="match status" value="1"/>
</dbReference>
<dbReference type="InterPro" id="IPR042099">
    <property type="entry name" value="ANL_N_sf"/>
</dbReference>
<dbReference type="Gene3D" id="3.40.50.12780">
    <property type="entry name" value="N-terminal domain of ligase-like"/>
    <property type="match status" value="1"/>
</dbReference>
<sequence length="650" mass="71266">MTVHAGSAHSAKGWAVRDDGFPATLVDAVARNAGEAGGRVAFRERQYGIWREWSWSEVRDQVLALAAGLDAIGLERGHALTVVGDNRASIYFSMLAANALGAFPAPVYPDVPVDEFGAYMRFGNPRLALAEDQEQVDKLIDLRARTGQPEMILFDDRRGMAAYGVDGILPLDAVREKGAARLKAEPGLRADLSGRAKPDDIAVLLYSSGTTGMPKGIPLRHRNVVGGVRNAEAGGYFGRHEELFAYLPTAWVGDFIFTLGAGVLLQATINIPERQETALHDLREVAPTFYLAAPRAWDNMLTRVQVGMADSTPLKRRLFDFFMPRAIAHERNRLAGERLGLSERLLDLVGEALVYGPIKDFLGLSRARRAFTGGEAMGEETFLFFRGLGIRLKQFYGQTETCALSAAQTEGAVKLHTVGRAMPGTEVRVDDNGEIMLKSESVIDAYYDDPEASAKAFADGWLRTGDAGYLEADGDLVVLGRVSEVVRTAAGERFIPNFIENRIKFSSYVRNVAVFGTGRDMLTAIVCIDYEAVGHWAERRAITYGSYAELSQKPEVLALIEGVLAHVNTMQPEGLRIRRFANLHKDFDPDDGEITRTRKLRRAVIEESYATLIDALYGGAASVTFEATVAYEDGTRGVLRRDLAIREVPA</sequence>
<dbReference type="Pfam" id="PF00501">
    <property type="entry name" value="AMP-binding"/>
    <property type="match status" value="1"/>
</dbReference>
<dbReference type="SUPFAM" id="SSF56801">
    <property type="entry name" value="Acetyl-CoA synthetase-like"/>
    <property type="match status" value="1"/>
</dbReference>
<protein>
    <submittedName>
        <fullName evidence="4">Long-chain fatty acid--CoA ligase</fullName>
    </submittedName>
</protein>
<dbReference type="OrthoDB" id="9803968at2"/>
<evidence type="ECO:0000313" key="4">
    <source>
        <dbReference type="EMBL" id="TYR33414.1"/>
    </source>
</evidence>
<dbReference type="AlphaFoldDB" id="A0A5D4GZ03"/>
<dbReference type="InterPro" id="IPR000873">
    <property type="entry name" value="AMP-dep_synth/lig_dom"/>
</dbReference>
<keyword evidence="2" id="KW-0067">ATP-binding</keyword>
<reference evidence="4 5" key="1">
    <citation type="submission" date="2019-08" db="EMBL/GenBank/DDBJ databases">
        <authorList>
            <person name="Seo Y.L."/>
        </authorList>
    </citation>
    <scope>NUCLEOTIDE SEQUENCE [LARGE SCALE GENOMIC DNA]</scope>
    <source>
        <strain evidence="4 5">MaA-C15</strain>
    </source>
</reference>
<evidence type="ECO:0000313" key="5">
    <source>
        <dbReference type="Proteomes" id="UP000323258"/>
    </source>
</evidence>
<dbReference type="RefSeq" id="WP_148914089.1">
    <property type="nucleotide sequence ID" value="NZ_VSZS01000059.1"/>
</dbReference>
<feature type="domain" description="AMP-dependent synthetase/ligase" evidence="3">
    <location>
        <begin position="31"/>
        <end position="447"/>
    </location>
</feature>
<organism evidence="4 5">
    <name type="scientific">Neoaquamicrobium microcysteis</name>
    <dbReference type="NCBI Taxonomy" id="2682781"/>
    <lineage>
        <taxon>Bacteria</taxon>
        <taxon>Pseudomonadati</taxon>
        <taxon>Pseudomonadota</taxon>
        <taxon>Alphaproteobacteria</taxon>
        <taxon>Hyphomicrobiales</taxon>
        <taxon>Phyllobacteriaceae</taxon>
        <taxon>Neoaquamicrobium</taxon>
    </lineage>
</organism>
<dbReference type="GO" id="GO:0005524">
    <property type="term" value="F:ATP binding"/>
    <property type="evidence" value="ECO:0007669"/>
    <property type="project" value="UniProtKB-KW"/>
</dbReference>
<keyword evidence="4" id="KW-0436">Ligase</keyword>
<dbReference type="PROSITE" id="PS00455">
    <property type="entry name" value="AMP_BINDING"/>
    <property type="match status" value="1"/>
</dbReference>
<dbReference type="EMBL" id="VSZS01000059">
    <property type="protein sequence ID" value="TYR33414.1"/>
    <property type="molecule type" value="Genomic_DNA"/>
</dbReference>
<dbReference type="Pfam" id="PF23562">
    <property type="entry name" value="AMP-binding_C_3"/>
    <property type="match status" value="1"/>
</dbReference>
<evidence type="ECO:0000259" key="3">
    <source>
        <dbReference type="Pfam" id="PF00501"/>
    </source>
</evidence>
<accession>A0A5D4GZ03</accession>
<evidence type="ECO:0000256" key="2">
    <source>
        <dbReference type="ARBA" id="ARBA00022840"/>
    </source>
</evidence>
<dbReference type="GO" id="GO:0004467">
    <property type="term" value="F:long-chain fatty acid-CoA ligase activity"/>
    <property type="evidence" value="ECO:0007669"/>
    <property type="project" value="TreeGrafter"/>
</dbReference>
<keyword evidence="1" id="KW-0547">Nucleotide-binding</keyword>
<proteinExistence type="predicted"/>
<evidence type="ECO:0000256" key="1">
    <source>
        <dbReference type="ARBA" id="ARBA00022741"/>
    </source>
</evidence>
<dbReference type="PANTHER" id="PTHR43272">
    <property type="entry name" value="LONG-CHAIN-FATTY-ACID--COA LIGASE"/>
    <property type="match status" value="1"/>
</dbReference>
<dbReference type="InterPro" id="IPR020845">
    <property type="entry name" value="AMP-binding_CS"/>
</dbReference>
<dbReference type="Proteomes" id="UP000323258">
    <property type="component" value="Unassembled WGS sequence"/>
</dbReference>
<name>A0A5D4GZ03_9HYPH</name>
<gene>
    <name evidence="4" type="ORF">FY036_07430</name>
</gene>
<keyword evidence="5" id="KW-1185">Reference proteome</keyword>
<reference evidence="4 5" key="2">
    <citation type="submission" date="2019-09" db="EMBL/GenBank/DDBJ databases">
        <title>Mesorhizobium sp. MaA-C15 isolated from Microcystis aeruginosa.</title>
        <authorList>
            <person name="Jeong S.E."/>
            <person name="Jin H.M."/>
            <person name="Jeon C.O."/>
        </authorList>
    </citation>
    <scope>NUCLEOTIDE SEQUENCE [LARGE SCALE GENOMIC DNA]</scope>
    <source>
        <strain evidence="4 5">MaA-C15</strain>
    </source>
</reference>
<dbReference type="GO" id="GO:0016020">
    <property type="term" value="C:membrane"/>
    <property type="evidence" value="ECO:0007669"/>
    <property type="project" value="TreeGrafter"/>
</dbReference>
<comment type="caution">
    <text evidence="4">The sequence shown here is derived from an EMBL/GenBank/DDBJ whole genome shotgun (WGS) entry which is preliminary data.</text>
</comment>